<feature type="compositionally biased region" description="Basic residues" evidence="1">
    <location>
        <begin position="75"/>
        <end position="87"/>
    </location>
</feature>
<keyword evidence="2" id="KW-0732">Signal</keyword>
<sequence>MRIVFAAITFAAAAIATACGRSPLNLYSEATTTSLTQSNATITALPTQPEATIALHTQSGTTTVSLKSPVVMSRRPPRHFSRSRNRSQHHCSFRAGRVAFDYESREQQCLWTGSTELEPYLPRRYPHWLNSVDVVFRFVNHGGRAPAIAYLIAKYRDPPRGGFHGNSVTVMMQYAGLQTERYPTTLPTV</sequence>
<comment type="caution">
    <text evidence="3">The sequence shown here is derived from an EMBL/GenBank/DDBJ whole genome shotgun (WGS) entry which is preliminary data.</text>
</comment>
<accession>A0A9P4W9R9</accession>
<reference evidence="3" key="1">
    <citation type="submission" date="2019-04" db="EMBL/GenBank/DDBJ databases">
        <title>Sequencing of skin fungus with MAO and IRED activity.</title>
        <authorList>
            <person name="Marsaioli A.J."/>
            <person name="Bonatto J.M.C."/>
            <person name="Reis Junior O."/>
        </authorList>
    </citation>
    <scope>NUCLEOTIDE SEQUENCE</scope>
    <source>
        <strain evidence="3">30M1</strain>
    </source>
</reference>
<evidence type="ECO:0000313" key="3">
    <source>
        <dbReference type="EMBL" id="KAF2999830.1"/>
    </source>
</evidence>
<feature type="signal peptide" evidence="2">
    <location>
        <begin position="1"/>
        <end position="20"/>
    </location>
</feature>
<evidence type="ECO:0000256" key="1">
    <source>
        <dbReference type="SAM" id="MobiDB-lite"/>
    </source>
</evidence>
<dbReference type="PROSITE" id="PS51257">
    <property type="entry name" value="PROKAR_LIPOPROTEIN"/>
    <property type="match status" value="1"/>
</dbReference>
<gene>
    <name evidence="3" type="ORF">E8E13_007018</name>
</gene>
<dbReference type="AlphaFoldDB" id="A0A9P4W9R9"/>
<evidence type="ECO:0000256" key="2">
    <source>
        <dbReference type="SAM" id="SignalP"/>
    </source>
</evidence>
<keyword evidence="4" id="KW-1185">Reference proteome</keyword>
<name>A0A9P4W9R9_CURKU</name>
<protein>
    <submittedName>
        <fullName evidence="3">Uncharacterized protein</fullName>
    </submittedName>
</protein>
<feature type="region of interest" description="Disordered" evidence="1">
    <location>
        <begin position="68"/>
        <end position="87"/>
    </location>
</feature>
<organism evidence="3 4">
    <name type="scientific">Curvularia kusanoi</name>
    <name type="common">Cochliobolus kusanoi</name>
    <dbReference type="NCBI Taxonomy" id="90978"/>
    <lineage>
        <taxon>Eukaryota</taxon>
        <taxon>Fungi</taxon>
        <taxon>Dikarya</taxon>
        <taxon>Ascomycota</taxon>
        <taxon>Pezizomycotina</taxon>
        <taxon>Dothideomycetes</taxon>
        <taxon>Pleosporomycetidae</taxon>
        <taxon>Pleosporales</taxon>
        <taxon>Pleosporineae</taxon>
        <taxon>Pleosporaceae</taxon>
        <taxon>Curvularia</taxon>
    </lineage>
</organism>
<evidence type="ECO:0000313" key="4">
    <source>
        <dbReference type="Proteomes" id="UP000801428"/>
    </source>
</evidence>
<feature type="chain" id="PRO_5040426705" evidence="2">
    <location>
        <begin position="21"/>
        <end position="189"/>
    </location>
</feature>
<dbReference type="EMBL" id="SWKU01000016">
    <property type="protein sequence ID" value="KAF2999830.1"/>
    <property type="molecule type" value="Genomic_DNA"/>
</dbReference>
<proteinExistence type="predicted"/>
<dbReference type="Proteomes" id="UP000801428">
    <property type="component" value="Unassembled WGS sequence"/>
</dbReference>